<dbReference type="InterPro" id="IPR013865">
    <property type="entry name" value="FAM32A"/>
</dbReference>
<keyword evidence="2" id="KW-1185">Reference proteome</keyword>
<reference evidence="1 2" key="1">
    <citation type="submission" date="2024-03" db="EMBL/GenBank/DDBJ databases">
        <authorList>
            <person name="Gkanogiannis A."/>
            <person name="Becerra Lopez-Lavalle L."/>
        </authorList>
    </citation>
    <scope>NUCLEOTIDE SEQUENCE [LARGE SCALE GENOMIC DNA]</scope>
</reference>
<gene>
    <name evidence="1" type="ORF">CITCOLO1_LOCUS9315</name>
</gene>
<dbReference type="EMBL" id="OZ021737">
    <property type="protein sequence ID" value="CAK9317412.1"/>
    <property type="molecule type" value="Genomic_DNA"/>
</dbReference>
<dbReference type="Proteomes" id="UP001642487">
    <property type="component" value="Chromosome 3"/>
</dbReference>
<dbReference type="PANTHER" id="PTHR13282">
    <property type="entry name" value="PROTEIN FAM32A"/>
    <property type="match status" value="1"/>
</dbReference>
<dbReference type="PANTHER" id="PTHR13282:SF16">
    <property type="entry name" value="PROTEIN FAM32A"/>
    <property type="match status" value="1"/>
</dbReference>
<name>A0ABP0YBP6_9ROSI</name>
<protein>
    <recommendedName>
        <fullName evidence="3">Protein FAM32A-like</fullName>
    </recommendedName>
</protein>
<dbReference type="Pfam" id="PF08555">
    <property type="entry name" value="FAM32A"/>
    <property type="match status" value="1"/>
</dbReference>
<evidence type="ECO:0000313" key="2">
    <source>
        <dbReference type="Proteomes" id="UP001642487"/>
    </source>
</evidence>
<sequence>MSEYENVVVGKLRLKGKALGVKGDGMKKKKKPKKQFHKFSQLVREDDLSSGRNITSLVDCSKENTNDVNGDNGKGSFVAYDDMLTPAERRYLQQWEKIDLQRMAKMARKSHRDRIQEFNQYLANLSEHHDIPKVGPG</sequence>
<proteinExistence type="predicted"/>
<evidence type="ECO:0000313" key="1">
    <source>
        <dbReference type="EMBL" id="CAK9317412.1"/>
    </source>
</evidence>
<accession>A0ABP0YBP6</accession>
<organism evidence="1 2">
    <name type="scientific">Citrullus colocynthis</name>
    <name type="common">colocynth</name>
    <dbReference type="NCBI Taxonomy" id="252529"/>
    <lineage>
        <taxon>Eukaryota</taxon>
        <taxon>Viridiplantae</taxon>
        <taxon>Streptophyta</taxon>
        <taxon>Embryophyta</taxon>
        <taxon>Tracheophyta</taxon>
        <taxon>Spermatophyta</taxon>
        <taxon>Magnoliopsida</taxon>
        <taxon>eudicotyledons</taxon>
        <taxon>Gunneridae</taxon>
        <taxon>Pentapetalae</taxon>
        <taxon>rosids</taxon>
        <taxon>fabids</taxon>
        <taxon>Cucurbitales</taxon>
        <taxon>Cucurbitaceae</taxon>
        <taxon>Benincaseae</taxon>
        <taxon>Citrullus</taxon>
    </lineage>
</organism>
<evidence type="ECO:0008006" key="3">
    <source>
        <dbReference type="Google" id="ProtNLM"/>
    </source>
</evidence>